<dbReference type="SUPFAM" id="SSF53756">
    <property type="entry name" value="UDP-Glycosyltransferase/glycogen phosphorylase"/>
    <property type="match status" value="1"/>
</dbReference>
<name>A0ABW5CDU6_9PROT</name>
<sequence>MPELKRILILRYGGVGDHIIFSDALRQIRRLEPDAHITMLAPRHVEDLYAHNPYINAWVAAPELAGAFQDWGFDFGVIDDALGELRETVFDYLYDPDPHQLSLSGLVVSRLTALRKIGFRQQHWILPFYQSNRYFTDLLDRPVLPHIAQYQSIFFRAVYGVDYRTEDYAVFFTPFARQRFRAIFPDPLPGRGLVALHCAGTDPSRRLSLAQVEGLIAGLVARGYIPLLIGQQPYEIGRGGAVDLTRLLTISEQACLLGRCAALIGVDSGGKHLAAAMRLPICEIGHIPAPLLADNGALIPESAFCALSVFAPVNGCRHELVLPTAPGLDRAAVESGAAIQSVAVEAMLAGFDRLRAAP</sequence>
<dbReference type="Gene3D" id="3.40.50.2000">
    <property type="entry name" value="Glycogen Phosphorylase B"/>
    <property type="match status" value="2"/>
</dbReference>
<keyword evidence="2" id="KW-0808">Transferase</keyword>
<proteinExistence type="predicted"/>
<organism evidence="3 4">
    <name type="scientific">Phaeospirillum tilakii</name>
    <dbReference type="NCBI Taxonomy" id="741673"/>
    <lineage>
        <taxon>Bacteria</taxon>
        <taxon>Pseudomonadati</taxon>
        <taxon>Pseudomonadota</taxon>
        <taxon>Alphaproteobacteria</taxon>
        <taxon>Rhodospirillales</taxon>
        <taxon>Rhodospirillaceae</taxon>
        <taxon>Phaeospirillum</taxon>
    </lineage>
</organism>
<dbReference type="Pfam" id="PF01075">
    <property type="entry name" value="Glyco_transf_9"/>
    <property type="match status" value="1"/>
</dbReference>
<dbReference type="InterPro" id="IPR002201">
    <property type="entry name" value="Glyco_trans_9"/>
</dbReference>
<dbReference type="PANTHER" id="PTHR30160:SF1">
    <property type="entry name" value="LIPOPOLYSACCHARIDE 1,2-N-ACETYLGLUCOSAMINETRANSFERASE-RELATED"/>
    <property type="match status" value="1"/>
</dbReference>
<dbReference type="Proteomes" id="UP001597296">
    <property type="component" value="Unassembled WGS sequence"/>
</dbReference>
<dbReference type="InterPro" id="IPR051199">
    <property type="entry name" value="LPS_LOS_Heptosyltrfase"/>
</dbReference>
<dbReference type="RefSeq" id="WP_377317761.1">
    <property type="nucleotide sequence ID" value="NZ_JBHUIY010000033.1"/>
</dbReference>
<keyword evidence="1" id="KW-0328">Glycosyltransferase</keyword>
<accession>A0ABW5CDU6</accession>
<reference evidence="4" key="1">
    <citation type="journal article" date="2019" name="Int. J. Syst. Evol. Microbiol.">
        <title>The Global Catalogue of Microorganisms (GCM) 10K type strain sequencing project: providing services to taxonomists for standard genome sequencing and annotation.</title>
        <authorList>
            <consortium name="The Broad Institute Genomics Platform"/>
            <consortium name="The Broad Institute Genome Sequencing Center for Infectious Disease"/>
            <person name="Wu L."/>
            <person name="Ma J."/>
        </authorList>
    </citation>
    <scope>NUCLEOTIDE SEQUENCE [LARGE SCALE GENOMIC DNA]</scope>
    <source>
        <strain evidence="4">KCTC 15012</strain>
    </source>
</reference>
<evidence type="ECO:0000313" key="3">
    <source>
        <dbReference type="EMBL" id="MFD2234997.1"/>
    </source>
</evidence>
<comment type="caution">
    <text evidence="3">The sequence shown here is derived from an EMBL/GenBank/DDBJ whole genome shotgun (WGS) entry which is preliminary data.</text>
</comment>
<gene>
    <name evidence="3" type="ORF">ACFSNB_14380</name>
</gene>
<dbReference type="PANTHER" id="PTHR30160">
    <property type="entry name" value="TETRAACYLDISACCHARIDE 4'-KINASE-RELATED"/>
    <property type="match status" value="1"/>
</dbReference>
<evidence type="ECO:0000313" key="4">
    <source>
        <dbReference type="Proteomes" id="UP001597296"/>
    </source>
</evidence>
<evidence type="ECO:0000256" key="1">
    <source>
        <dbReference type="ARBA" id="ARBA00022676"/>
    </source>
</evidence>
<evidence type="ECO:0000256" key="2">
    <source>
        <dbReference type="ARBA" id="ARBA00022679"/>
    </source>
</evidence>
<dbReference type="CDD" id="cd03789">
    <property type="entry name" value="GT9_LPS_heptosyltransferase"/>
    <property type="match status" value="1"/>
</dbReference>
<protein>
    <submittedName>
        <fullName evidence="3">Glycosyltransferase family 9 protein</fullName>
    </submittedName>
</protein>
<keyword evidence="4" id="KW-1185">Reference proteome</keyword>
<dbReference type="EMBL" id="JBHUIY010000033">
    <property type="protein sequence ID" value="MFD2234997.1"/>
    <property type="molecule type" value="Genomic_DNA"/>
</dbReference>